<organism evidence="7 8">
    <name type="scientific">Qipengyuania algicida</name>
    <dbReference type="NCBI Taxonomy" id="1836209"/>
    <lineage>
        <taxon>Bacteria</taxon>
        <taxon>Pseudomonadati</taxon>
        <taxon>Pseudomonadota</taxon>
        <taxon>Alphaproteobacteria</taxon>
        <taxon>Sphingomonadales</taxon>
        <taxon>Erythrobacteraceae</taxon>
        <taxon>Qipengyuania</taxon>
    </lineage>
</organism>
<feature type="transmembrane region" description="Helical" evidence="5">
    <location>
        <begin position="41"/>
        <end position="66"/>
    </location>
</feature>
<evidence type="ECO:0000256" key="3">
    <source>
        <dbReference type="ARBA" id="ARBA00022989"/>
    </source>
</evidence>
<name>A0A845AF71_9SPHN</name>
<dbReference type="AlphaFoldDB" id="A0A845AF71"/>
<comment type="caution">
    <text evidence="7">The sequence shown here is derived from an EMBL/GenBank/DDBJ whole genome shotgun (WGS) entry which is preliminary data.</text>
</comment>
<sequence length="291" mass="32299">MIGKAKSPRRKRSTLKRNFVTPEGVDLQLTLGSAGERAGAFLIDLIIMFAILIAASLITAALFNGFGSAADPVFAIIWLLGFFILRNFWFTLFEMGGQGATPGKRLMGLRVVARDGARLSGAAVVTRNALREIEIFLPFSLLAATGVEGSNTDAYIWAALLWSGLFLFLPLFNRDRLRAGDMLAGTWVVQVVKNDLAFDLTAATSERQRTHFTDQALDLYGEFELQTLEDVLRRNDPEAIRIVAQTIRSKLSLPDDGDDYNFLFDYYAALCARLEKGMMLGKRRADKFKNA</sequence>
<evidence type="ECO:0000256" key="5">
    <source>
        <dbReference type="SAM" id="Phobius"/>
    </source>
</evidence>
<evidence type="ECO:0000256" key="1">
    <source>
        <dbReference type="ARBA" id="ARBA00004141"/>
    </source>
</evidence>
<comment type="subcellular location">
    <subcellularLocation>
        <location evidence="1">Membrane</location>
        <topology evidence="1">Multi-pass membrane protein</topology>
    </subcellularLocation>
</comment>
<keyword evidence="4 5" id="KW-0472">Membrane</keyword>
<keyword evidence="2 5" id="KW-0812">Transmembrane</keyword>
<dbReference type="PANTHER" id="PTHR38480">
    <property type="entry name" value="SLR0254 PROTEIN"/>
    <property type="match status" value="1"/>
</dbReference>
<evidence type="ECO:0000259" key="6">
    <source>
        <dbReference type="Pfam" id="PF06271"/>
    </source>
</evidence>
<feature type="domain" description="RDD" evidence="6">
    <location>
        <begin position="32"/>
        <end position="185"/>
    </location>
</feature>
<evidence type="ECO:0000256" key="4">
    <source>
        <dbReference type="ARBA" id="ARBA00023136"/>
    </source>
</evidence>
<accession>A0A845AF71</accession>
<proteinExistence type="predicted"/>
<dbReference type="RefSeq" id="WP_160753198.1">
    <property type="nucleotide sequence ID" value="NZ_WTYA01000006.1"/>
</dbReference>
<evidence type="ECO:0000313" key="8">
    <source>
        <dbReference type="Proteomes" id="UP000439780"/>
    </source>
</evidence>
<gene>
    <name evidence="7" type="ORF">GRI58_08650</name>
</gene>
<dbReference type="PANTHER" id="PTHR38480:SF1">
    <property type="entry name" value="SLR0254 PROTEIN"/>
    <property type="match status" value="1"/>
</dbReference>
<dbReference type="InterPro" id="IPR010432">
    <property type="entry name" value="RDD"/>
</dbReference>
<dbReference type="Proteomes" id="UP000439780">
    <property type="component" value="Unassembled WGS sequence"/>
</dbReference>
<dbReference type="GO" id="GO:0016020">
    <property type="term" value="C:membrane"/>
    <property type="evidence" value="ECO:0007669"/>
    <property type="project" value="UniProtKB-SubCell"/>
</dbReference>
<dbReference type="OrthoDB" id="9787732at2"/>
<dbReference type="Pfam" id="PF06271">
    <property type="entry name" value="RDD"/>
    <property type="match status" value="1"/>
</dbReference>
<keyword evidence="8" id="KW-1185">Reference proteome</keyword>
<keyword evidence="3 5" id="KW-1133">Transmembrane helix</keyword>
<reference evidence="7 8" key="1">
    <citation type="submission" date="2019-12" db="EMBL/GenBank/DDBJ databases">
        <title>Genomic-based taxomic classification of the family Erythrobacteraceae.</title>
        <authorList>
            <person name="Xu L."/>
        </authorList>
    </citation>
    <scope>NUCLEOTIDE SEQUENCE [LARGE SCALE GENOMIC DNA]</scope>
    <source>
        <strain evidence="7 8">KEMB 9005-328</strain>
    </source>
</reference>
<protein>
    <submittedName>
        <fullName evidence="7">RDD family protein</fullName>
    </submittedName>
</protein>
<dbReference type="EMBL" id="WTYA01000006">
    <property type="protein sequence ID" value="MXP28890.1"/>
    <property type="molecule type" value="Genomic_DNA"/>
</dbReference>
<feature type="transmembrane region" description="Helical" evidence="5">
    <location>
        <begin position="154"/>
        <end position="172"/>
    </location>
</feature>
<evidence type="ECO:0000256" key="2">
    <source>
        <dbReference type="ARBA" id="ARBA00022692"/>
    </source>
</evidence>
<evidence type="ECO:0000313" key="7">
    <source>
        <dbReference type="EMBL" id="MXP28890.1"/>
    </source>
</evidence>
<feature type="transmembrane region" description="Helical" evidence="5">
    <location>
        <begin position="73"/>
        <end position="92"/>
    </location>
</feature>